<sequence>MLQQGLTARDSTGNKYKVAGFELGYAERMIYEDSLGNLVTLMDRMSHYCLGDTLSAGVSSSIYERFKLGDTLYINRVTVLKPSGATTTEIAGKGMICILTK</sequence>
<proteinExistence type="predicted"/>
<comment type="caution">
    <text evidence="1">The sequence shown here is derived from an EMBL/GenBank/DDBJ whole genome shotgun (WGS) entry which is preliminary data.</text>
</comment>
<dbReference type="Proteomes" id="UP001500067">
    <property type="component" value="Unassembled WGS sequence"/>
</dbReference>
<organism evidence="1 2">
    <name type="scientific">Nemorincola caseinilytica</name>
    <dbReference type="NCBI Taxonomy" id="2054315"/>
    <lineage>
        <taxon>Bacteria</taxon>
        <taxon>Pseudomonadati</taxon>
        <taxon>Bacteroidota</taxon>
        <taxon>Chitinophagia</taxon>
        <taxon>Chitinophagales</taxon>
        <taxon>Chitinophagaceae</taxon>
        <taxon>Nemorincola</taxon>
    </lineage>
</organism>
<dbReference type="RefSeq" id="WP_345077961.1">
    <property type="nucleotide sequence ID" value="NZ_BAABFA010000005.1"/>
</dbReference>
<evidence type="ECO:0000313" key="2">
    <source>
        <dbReference type="Proteomes" id="UP001500067"/>
    </source>
</evidence>
<gene>
    <name evidence="1" type="ORF">GCM10023093_04720</name>
</gene>
<name>A0ABP8N8B9_9BACT</name>
<protein>
    <submittedName>
        <fullName evidence="1">Uncharacterized protein</fullName>
    </submittedName>
</protein>
<keyword evidence="2" id="KW-1185">Reference proteome</keyword>
<dbReference type="EMBL" id="BAABFA010000005">
    <property type="protein sequence ID" value="GAA4460962.1"/>
    <property type="molecule type" value="Genomic_DNA"/>
</dbReference>
<reference evidence="2" key="1">
    <citation type="journal article" date="2019" name="Int. J. Syst. Evol. Microbiol.">
        <title>The Global Catalogue of Microorganisms (GCM) 10K type strain sequencing project: providing services to taxonomists for standard genome sequencing and annotation.</title>
        <authorList>
            <consortium name="The Broad Institute Genomics Platform"/>
            <consortium name="The Broad Institute Genome Sequencing Center for Infectious Disease"/>
            <person name="Wu L."/>
            <person name="Ma J."/>
        </authorList>
    </citation>
    <scope>NUCLEOTIDE SEQUENCE [LARGE SCALE GENOMIC DNA]</scope>
    <source>
        <strain evidence="2">JCM 32105</strain>
    </source>
</reference>
<accession>A0ABP8N8B9</accession>
<evidence type="ECO:0000313" key="1">
    <source>
        <dbReference type="EMBL" id="GAA4460962.1"/>
    </source>
</evidence>